<dbReference type="Proteomes" id="UP001156905">
    <property type="component" value="Unassembled WGS sequence"/>
</dbReference>
<keyword evidence="6" id="KW-0521">NADP</keyword>
<dbReference type="EMBL" id="BSOW01000015">
    <property type="protein sequence ID" value="GLR87680.1"/>
    <property type="molecule type" value="Genomic_DNA"/>
</dbReference>
<dbReference type="CDD" id="cd05254">
    <property type="entry name" value="dTDP_HR_like_SDR_e"/>
    <property type="match status" value="1"/>
</dbReference>
<organism evidence="8 9">
    <name type="scientific">Bradyrhizobium iriomotense</name>
    <dbReference type="NCBI Taxonomy" id="441950"/>
    <lineage>
        <taxon>Bacteria</taxon>
        <taxon>Pseudomonadati</taxon>
        <taxon>Pseudomonadota</taxon>
        <taxon>Alphaproteobacteria</taxon>
        <taxon>Hyphomicrobiales</taxon>
        <taxon>Nitrobacteraceae</taxon>
        <taxon>Bradyrhizobium</taxon>
    </lineage>
</organism>
<sequence>MHKTKVVVLGASGMLGAAVFRSFVASDRLEVIATVRDRTASRLLSAPQARFVSLDVLDEDAIVSLLDRERPEAVVNCIGLVKQLTSASDPLVALPINAIFPHRLVRLCALIGARLIHISTDCVFSGSKGNYTEDDVTDAHDVYGRSKLLGELLHYENAVTLRTSIIGRELYTAHSLLEWFLSQQGSVNGYAEAIFSGLPTPELANVIRDVVLPKNELAGLYHVSAAPISKFDLLHLLARQYGKAIDIRKDVTLKIDRSLNSEKFSKATGYRAAGWPELIQHLYEADLRREMKSV</sequence>
<proteinExistence type="inferred from homology"/>
<dbReference type="Gene3D" id="3.40.50.720">
    <property type="entry name" value="NAD(P)-binding Rossmann-like Domain"/>
    <property type="match status" value="1"/>
</dbReference>
<dbReference type="InterPro" id="IPR036291">
    <property type="entry name" value="NAD(P)-bd_dom_sf"/>
</dbReference>
<evidence type="ECO:0000313" key="8">
    <source>
        <dbReference type="EMBL" id="GLR87680.1"/>
    </source>
</evidence>
<comment type="similarity">
    <text evidence="2 6">Belongs to the dTDP-4-dehydrorhamnose reductase family.</text>
</comment>
<comment type="cofactor">
    <cofactor evidence="6">
        <name>Mg(2+)</name>
        <dbReference type="ChEBI" id="CHEBI:18420"/>
    </cofactor>
    <text evidence="6">Binds 1 Mg(2+) ion per monomer.</text>
</comment>
<comment type="pathway">
    <text evidence="1 6">Carbohydrate biosynthesis; dTDP-L-rhamnose biosynthesis.</text>
</comment>
<evidence type="ECO:0000256" key="2">
    <source>
        <dbReference type="ARBA" id="ARBA00010944"/>
    </source>
</evidence>
<evidence type="ECO:0000259" key="7">
    <source>
        <dbReference type="Pfam" id="PF04321"/>
    </source>
</evidence>
<comment type="function">
    <text evidence="6">Catalyzes the reduction of dTDP-6-deoxy-L-lyxo-4-hexulose to yield dTDP-L-rhamnose.</text>
</comment>
<keyword evidence="6" id="KW-0560">Oxidoreductase</keyword>
<name>A0ABQ6B033_9BRAD</name>
<evidence type="ECO:0000256" key="5">
    <source>
        <dbReference type="ARBA" id="ARBA00048200"/>
    </source>
</evidence>
<protein>
    <recommendedName>
        <fullName evidence="4 6">dTDP-4-dehydrorhamnose reductase</fullName>
        <ecNumber evidence="3 6">1.1.1.133</ecNumber>
    </recommendedName>
</protein>
<comment type="caution">
    <text evidence="8">The sequence shown here is derived from an EMBL/GenBank/DDBJ whole genome shotgun (WGS) entry which is preliminary data.</text>
</comment>
<evidence type="ECO:0000256" key="6">
    <source>
        <dbReference type="RuleBase" id="RU364082"/>
    </source>
</evidence>
<dbReference type="PANTHER" id="PTHR10491:SF4">
    <property type="entry name" value="METHIONINE ADENOSYLTRANSFERASE 2 SUBUNIT BETA"/>
    <property type="match status" value="1"/>
</dbReference>
<dbReference type="EC" id="1.1.1.133" evidence="3 6"/>
<evidence type="ECO:0000256" key="1">
    <source>
        <dbReference type="ARBA" id="ARBA00004781"/>
    </source>
</evidence>
<keyword evidence="9" id="KW-1185">Reference proteome</keyword>
<dbReference type="Pfam" id="PF04321">
    <property type="entry name" value="RmlD_sub_bind"/>
    <property type="match status" value="1"/>
</dbReference>
<feature type="domain" description="RmlD-like substrate binding" evidence="7">
    <location>
        <begin position="5"/>
        <end position="242"/>
    </location>
</feature>
<dbReference type="InterPro" id="IPR005913">
    <property type="entry name" value="dTDP_dehydrorham_reduct"/>
</dbReference>
<evidence type="ECO:0000313" key="9">
    <source>
        <dbReference type="Proteomes" id="UP001156905"/>
    </source>
</evidence>
<comment type="catalytic activity">
    <reaction evidence="5 6">
        <text>dTDP-beta-L-rhamnose + NADP(+) = dTDP-4-dehydro-beta-L-rhamnose + NADPH + H(+)</text>
        <dbReference type="Rhea" id="RHEA:21796"/>
        <dbReference type="ChEBI" id="CHEBI:15378"/>
        <dbReference type="ChEBI" id="CHEBI:57510"/>
        <dbReference type="ChEBI" id="CHEBI:57783"/>
        <dbReference type="ChEBI" id="CHEBI:58349"/>
        <dbReference type="ChEBI" id="CHEBI:62830"/>
        <dbReference type="EC" id="1.1.1.133"/>
    </reaction>
</comment>
<dbReference type="RefSeq" id="WP_284268655.1">
    <property type="nucleotide sequence ID" value="NZ_BSOW01000015.1"/>
</dbReference>
<dbReference type="PANTHER" id="PTHR10491">
    <property type="entry name" value="DTDP-4-DEHYDRORHAMNOSE REDUCTASE"/>
    <property type="match status" value="1"/>
</dbReference>
<accession>A0ABQ6B033</accession>
<reference evidence="9" key="1">
    <citation type="journal article" date="2019" name="Int. J. Syst. Evol. Microbiol.">
        <title>The Global Catalogue of Microorganisms (GCM) 10K type strain sequencing project: providing services to taxonomists for standard genome sequencing and annotation.</title>
        <authorList>
            <consortium name="The Broad Institute Genomics Platform"/>
            <consortium name="The Broad Institute Genome Sequencing Center for Infectious Disease"/>
            <person name="Wu L."/>
            <person name="Ma J."/>
        </authorList>
    </citation>
    <scope>NUCLEOTIDE SEQUENCE [LARGE SCALE GENOMIC DNA]</scope>
    <source>
        <strain evidence="9">NBRC 102520</strain>
    </source>
</reference>
<evidence type="ECO:0000256" key="3">
    <source>
        <dbReference type="ARBA" id="ARBA00012929"/>
    </source>
</evidence>
<evidence type="ECO:0000256" key="4">
    <source>
        <dbReference type="ARBA" id="ARBA00017099"/>
    </source>
</evidence>
<dbReference type="SUPFAM" id="SSF51735">
    <property type="entry name" value="NAD(P)-binding Rossmann-fold domains"/>
    <property type="match status" value="1"/>
</dbReference>
<gene>
    <name evidence="8" type="ORF">GCM10007857_43910</name>
</gene>
<dbReference type="InterPro" id="IPR029903">
    <property type="entry name" value="RmlD-like-bd"/>
</dbReference>